<feature type="compositionally biased region" description="Polar residues" evidence="1">
    <location>
        <begin position="2557"/>
        <end position="2566"/>
    </location>
</feature>
<reference evidence="3 4" key="1">
    <citation type="submission" date="2015-12" db="EMBL/GenBank/DDBJ databases">
        <title>The genome of Folsomia candida.</title>
        <authorList>
            <person name="Faddeeva A."/>
            <person name="Derks M.F."/>
            <person name="Anvar Y."/>
            <person name="Smit S."/>
            <person name="Van Straalen N."/>
            <person name="Roelofs D."/>
        </authorList>
    </citation>
    <scope>NUCLEOTIDE SEQUENCE [LARGE SCALE GENOMIC DNA]</scope>
    <source>
        <strain evidence="3 4">VU population</strain>
        <tissue evidence="3">Whole body</tissue>
    </source>
</reference>
<feature type="compositionally biased region" description="Basic and acidic residues" evidence="1">
    <location>
        <begin position="2325"/>
        <end position="2335"/>
    </location>
</feature>
<feature type="compositionally biased region" description="Pro residues" evidence="1">
    <location>
        <begin position="907"/>
        <end position="920"/>
    </location>
</feature>
<feature type="compositionally biased region" description="Pro residues" evidence="1">
    <location>
        <begin position="1511"/>
        <end position="1520"/>
    </location>
</feature>
<feature type="region of interest" description="Disordered" evidence="1">
    <location>
        <begin position="221"/>
        <end position="249"/>
    </location>
</feature>
<organism evidence="3 4">
    <name type="scientific">Folsomia candida</name>
    <name type="common">Springtail</name>
    <dbReference type="NCBI Taxonomy" id="158441"/>
    <lineage>
        <taxon>Eukaryota</taxon>
        <taxon>Metazoa</taxon>
        <taxon>Ecdysozoa</taxon>
        <taxon>Arthropoda</taxon>
        <taxon>Hexapoda</taxon>
        <taxon>Collembola</taxon>
        <taxon>Entomobryomorpha</taxon>
        <taxon>Isotomoidea</taxon>
        <taxon>Isotomidae</taxon>
        <taxon>Proisotominae</taxon>
        <taxon>Folsomia</taxon>
    </lineage>
</organism>
<feature type="compositionally biased region" description="Polar residues" evidence="1">
    <location>
        <begin position="1537"/>
        <end position="1552"/>
    </location>
</feature>
<evidence type="ECO:0000256" key="1">
    <source>
        <dbReference type="SAM" id="MobiDB-lite"/>
    </source>
</evidence>
<feature type="region of interest" description="Disordered" evidence="1">
    <location>
        <begin position="479"/>
        <end position="502"/>
    </location>
</feature>
<comment type="caution">
    <text evidence="3">The sequence shown here is derived from an EMBL/GenBank/DDBJ whole genome shotgun (WGS) entry which is preliminary data.</text>
</comment>
<keyword evidence="4" id="KW-1185">Reference proteome</keyword>
<sequence length="3216" mass="339357">MVGVPCWICLGVALLLLAQIPVSSNSMSFYRYHYPMRHDMYKREGTPTSDDATLPILESAARLLPLDQFSDDPYLLQKVDRVNSLTAYHTPYKVDGKESDVVYERNSNDKDKDVIVLLPSEDHVSLKTHANKQTYVVLRKNPKSLSPTYYAAYAYVRNATTFDSDTIDVAGSKKFIEWDIWEDRTIKRAVRWTSCASSVLVACGFNAAAFSQYGQGLSADPVVAPPKPGSSAGPPPPTVNKTKPAVAKDDSEYEMDNCDYFDDLNIDMVHGRAVGDAAGTLGGSSANIACAMVGWMFSGTCGGGKAKKTIYIKKVVPTHPINGGMPPGPPGSTGPPGPPAVYLPLGTPNLPPMPPFMDGITPTSGIFYPDNHQIPPVDGTMVPFGPKKPYLFQATDGNTFGGKLPKDKGTTGSYAPPNSSPIHGIMLPVAPGSGIFIPDGMAYPSQFSAGSTPVHAYSIPGFPGHPDIWVPDSDMTNPLRRGDQNTPVQGNVVPDPPNVAQQPPKPGQLLLNKMPILFVPNSLNPAKSVFTDDPHQLSPISGLLIPAPPGNPEVFIPDRDEQVQGLKPPPQGMMTPNPPSPKPAEHGLLFPGLTGTDPLFIPDEAGGLYKFNPTDPSRPPSDGVLTPANPQTINDYFPNQQQPPKPAVIPGVMTPVNNPKKKDPIPGNLIINKPQAPFPFIPNGVGTSGVLKPDDGRPPVMGIWTPGFPGGPDEFVPYDEPTGGINPPMKGPFSPDNNPAASVPAQTGPPVRPGGPPTISGGPRPPANMAPVPDQPAGGGGGGPGAGGGGPGGPPGGGGGKFVPDNPPGGNPSPMNPVSPPVVGQPIPFNPSGPFPPGKFPRGTAEIPSLPPQHGKVPKPGFIGPPSPPREGEPTKFTPDNPADAPKADTPGTLSLPGQPPDRGVLHPPPYEGAPCPFTPFSPTSFVPDKNPSTVEGSTPPGPIPNGDPRQEVPFYPDNPLQVPPGVAPQRGNLRRHGSPDTPGILKAPAGPGATPLFVPDPINSKPCELVPDQNPMNPSSGSAVLPYNPSDPIAFKPDDKSTVPPGENKGKLRMPGVNPPEQHGTIKNPPDAFSPVLFTPDKPAIFTPSTPPGSPPVPGFKEDPKTPPYPGGPPSPVKFYPSDPAQLTQVPTPGTLSAPSDPAFRPINGLLRPDYPPPAYSFLPYLHTGRHSSTRPWWGRTARGTWRKSESKLKAGFQNYPSLKFQYYLKLEFYPTNPSSLNPGPTPGTLSTGPAQPEQHGTLQPSPSPPSGPRPFTPDPQGSFYPDSNPANVISTSIQPSGPNPTDPIKIRPTVPGNPIPPGGGTLKAPGKADQHGSVVPPNLPGGPYTFSPDPPCSKPANFLPENNPGAPVPGTYSDNPPSFKPSNPAGLPPMPARGSIQPTNPPGSPPMTGSLSPGMPGGPLNWTPDSAATFHPDDKAYPPVPGTCPLPKTPEESVPFYPTTPSSMPPGTPKGLLVFPGNPDKRGTMEPNPQRTAQPSWTFKPDRPDTTFIPAINPSTQIPGSSSPPSTPGAPFPFFPQNQAQMPPGGPFKGNMNQPGQPSKTGTLQPPTGPGEPYMFQEQPASLFYKDSDPFNPVSGTADRPPNDPTGSLPIPFDPSIPAQFSQAIPIDTAGILKSPGFTDTHGHMDPAKGPGQKPKFYPDPPGSKPASFFPDRSPYAPVEGVLSPGPTPSDPQTFRPGDASKLNPSGEDHGQIVPKVPPGSPPESGTLSPPTSPGAPYTWTTDPEGSTPAWFYEDSKPTHPIRGLYIPPPPGSGPEASSAFKPTNPRDGPTRDEHGQMKRDNPPNSPPEVGTLKPPVAPGLHPFVPDAKTGIPAMFYPDISDGNPIEGEYTPGAQANTPGTFKPKHPPVTAQLPAPGQMCPTGPNQHQVHGVLKAAPFPNMPMMFNPDDKNGIPEYEVSLVPQGEQLPSQIQISQTTTVSIRGSYFKSTITTKIFITYTGTTGIFVINGVPPGDPNMKALCCTFVPKQSGDGDAILTPDSSAAKQGCLPPSQIPPDSHGVFYPAGSTVTGVPGNISPNPNNPAEYIFRPGSLPQEGTWKSETKSGCFMFNEKAQLMPFDMAWIKKREEDYNKPQAAMRAFNFQGSANPQKWDVFIPIEGTMGKFQVANSQTVIHGYLKPNPEGPVEQGAFTPDDPIILQGIASTSGGTVMGSFEQDESPVSTGIVPNNGISGSIHFAGDFQMTFNLPGRKGNLTPGKRSVPGFFVYCFGLIQNVQDTKAHETVSNPVQPGRNLLKGRSFGQPSPISIGRSFGRPNKPVQDPSLAPISGRSMGKVDPSRVTSENMPACDALNQDFGGFLQHQGGPGAQQVLFEKTTETKTETHEETKEETEQIITSSSPPPMSMGMQVAQNQMAAMQQMGGFPGGMMGPPGPYGGMMGPYGGGPMMMMPPQGMYGAMMPGPGGGMMPSFGMGGYGMSPGQGMMPPGPGMIPPGYVMVPDPPGQGQMPPGFGMPPGQGMMPPGQGGMMPPGFGMPPGQGMMPPGMMPPGMMGPPGFGMPPGPGMMPGGGMIPPGYVMVPDPPGFGVPPAEGGVTSKISHKSSSSHDSTEESRTLVQSASEQQPGGEHLPSIGRSMPGPSSVGLVAMPEDLQKQLIALGGRPMTQEEVSKHLTPDMIAQVQAQFQQQPPQIGRSMGRPRGPPQQSEEAGQFIPAGPDEVKSTAAGQVDGVAYTSTTGCNIFVASSGTFGTFHLTTATSTLKQATGKFLNGADLNTASIKSPHSPELVDALKASPTASGVFVPSGGSGEHGAIQVTVSLVGSDIVITLLIPGVHGHLRVGEDADPNLGEPAVTMMIGGSSDDSPQNDGVHGTYYKISPSDVFLADFPGTKGTFYYTASGSSGSSRGLFFPRVVTTSSEMFWSQGNDLESVLPVGKDFILVGKFVLDETIGESAPAGNGGIQGSLIAGKHAKSYIFRPEVLGQSGYISKAFAGSKGKVLGEDKDANFVPDSSVDIYDHPGWKTQFEIIVPNVTLKYDDEIFYGMGNCPHRSNLGPNTLAGLVREDEIIDFYMGLLRTYCLSERRKYVKTLIREGYLQVKNKLIVVPESCKFLKLPKLTQKETEKLSSAFELTVFTLTYADAVKIGVNEASVLTSDGARISRSVKYLLDMSLLNLKMSRELAHRHSVRLSRNLITSLTTVLTKLRQDIDSIKTCDGCTLDRDIIHNDSMQLMGLTQFVIHGLSSVSANDAIRPAFESFYTAHKDLIHRKVVQLNED</sequence>
<dbReference type="OMA" id="PQIRHDR"/>
<feature type="region of interest" description="Disordered" evidence="1">
    <location>
        <begin position="2253"/>
        <end position="2286"/>
    </location>
</feature>
<feature type="compositionally biased region" description="Pro residues" evidence="1">
    <location>
        <begin position="223"/>
        <end position="238"/>
    </location>
</feature>
<feature type="compositionally biased region" description="Low complexity" evidence="1">
    <location>
        <begin position="2538"/>
        <end position="2549"/>
    </location>
</feature>
<evidence type="ECO:0000256" key="2">
    <source>
        <dbReference type="SAM" id="SignalP"/>
    </source>
</evidence>
<feature type="compositionally biased region" description="Pro residues" evidence="1">
    <location>
        <begin position="1107"/>
        <end position="1117"/>
    </location>
</feature>
<dbReference type="STRING" id="158441.A0A226EGW6"/>
<feature type="compositionally biased region" description="Pro residues" evidence="1">
    <location>
        <begin position="828"/>
        <end position="839"/>
    </location>
</feature>
<feature type="compositionally biased region" description="Gly residues" evidence="1">
    <location>
        <begin position="777"/>
        <end position="801"/>
    </location>
</feature>
<feature type="compositionally biased region" description="Polar residues" evidence="1">
    <location>
        <begin position="1270"/>
        <end position="1282"/>
    </location>
</feature>
<dbReference type="EMBL" id="LNIX01000004">
    <property type="protein sequence ID" value="OXA56314.1"/>
    <property type="molecule type" value="Genomic_DNA"/>
</dbReference>
<dbReference type="Proteomes" id="UP000198287">
    <property type="component" value="Unassembled WGS sequence"/>
</dbReference>
<feature type="signal peptide" evidence="2">
    <location>
        <begin position="1"/>
        <end position="24"/>
    </location>
</feature>
<protein>
    <submittedName>
        <fullName evidence="3">Uncharacterized protein</fullName>
    </submittedName>
</protein>
<proteinExistence type="predicted"/>
<accession>A0A226EGW6</accession>
<name>A0A226EGW6_FOLCA</name>
<evidence type="ECO:0000313" key="3">
    <source>
        <dbReference type="EMBL" id="OXA56314.1"/>
    </source>
</evidence>
<feature type="region of interest" description="Disordered" evidence="1">
    <location>
        <begin position="2526"/>
        <end position="2587"/>
    </location>
</feature>
<feature type="compositionally biased region" description="Pro residues" evidence="1">
    <location>
        <begin position="1247"/>
        <end position="1259"/>
    </location>
</feature>
<feature type="compositionally biased region" description="Low complexity" evidence="1">
    <location>
        <begin position="1500"/>
        <end position="1510"/>
    </location>
</feature>
<feature type="compositionally biased region" description="Pro residues" evidence="1">
    <location>
        <begin position="805"/>
        <end position="820"/>
    </location>
</feature>
<feature type="compositionally biased region" description="Polar residues" evidence="1">
    <location>
        <begin position="1126"/>
        <end position="1139"/>
    </location>
</feature>
<feature type="compositionally biased region" description="Pro residues" evidence="1">
    <location>
        <begin position="1424"/>
        <end position="1434"/>
    </location>
</feature>
<keyword evidence="2" id="KW-0732">Signal</keyword>
<gene>
    <name evidence="3" type="ORF">Fcan01_09041</name>
</gene>
<evidence type="ECO:0000313" key="4">
    <source>
        <dbReference type="Proteomes" id="UP000198287"/>
    </source>
</evidence>
<feature type="region of interest" description="Disordered" evidence="1">
    <location>
        <begin position="1220"/>
        <end position="1811"/>
    </location>
</feature>
<feature type="compositionally biased region" description="Polar residues" evidence="1">
    <location>
        <begin position="1473"/>
        <end position="1483"/>
    </location>
</feature>
<feature type="compositionally biased region" description="Low complexity" evidence="1">
    <location>
        <begin position="1392"/>
        <end position="1406"/>
    </location>
</feature>
<feature type="compositionally biased region" description="Basic and acidic residues" evidence="1">
    <location>
        <begin position="1775"/>
        <end position="1788"/>
    </location>
</feature>
<feature type="chain" id="PRO_5011991103" evidence="2">
    <location>
        <begin position="25"/>
        <end position="3216"/>
    </location>
</feature>
<feature type="region of interest" description="Disordered" evidence="1">
    <location>
        <begin position="2632"/>
        <end position="2655"/>
    </location>
</feature>
<feature type="compositionally biased region" description="Pro residues" evidence="1">
    <location>
        <begin position="1090"/>
        <end position="1099"/>
    </location>
</feature>
<feature type="region of interest" description="Disordered" evidence="1">
    <location>
        <begin position="711"/>
        <end position="1151"/>
    </location>
</feature>
<feature type="region of interest" description="Disordered" evidence="1">
    <location>
        <begin position="2325"/>
        <end position="2346"/>
    </location>
</feature>